<evidence type="ECO:0000313" key="2">
    <source>
        <dbReference type="EMBL" id="CUS82892.1"/>
    </source>
</evidence>
<dbReference type="RefSeq" id="WP_047134501.1">
    <property type="nucleotide sequence ID" value="NZ_CZVI01000006.1"/>
</dbReference>
<evidence type="ECO:0008006" key="6">
    <source>
        <dbReference type="Google" id="ProtNLM"/>
    </source>
</evidence>
<gene>
    <name evidence="3" type="ORF">JGI4_01877</name>
    <name evidence="2" type="ORF">JGI8_00642</name>
</gene>
<dbReference type="PANTHER" id="PTHR36394">
    <property type="entry name" value="OS01G0277700 PROTEIN"/>
    <property type="match status" value="1"/>
</dbReference>
<dbReference type="AlphaFoldDB" id="A0A0P1M0M7"/>
<dbReference type="OrthoDB" id="9782403at2"/>
<proteinExistence type="predicted"/>
<name>A0A0P1M0M7_9BACT</name>
<accession>A0A0P1M0M7</accession>
<dbReference type="Proteomes" id="UP000182011">
    <property type="component" value="Unassembled WGS sequence"/>
</dbReference>
<reference evidence="2 5" key="1">
    <citation type="submission" date="2015-11" db="EMBL/GenBank/DDBJ databases">
        <authorList>
            <person name="Varghese N."/>
        </authorList>
    </citation>
    <scope>NUCLEOTIDE SEQUENCE [LARGE SCALE GENOMIC DNA]</scope>
    <source>
        <strain evidence="2 5">JGI-8</strain>
    </source>
</reference>
<feature type="transmembrane region" description="Helical" evidence="1">
    <location>
        <begin position="44"/>
        <end position="71"/>
    </location>
</feature>
<evidence type="ECO:0000313" key="3">
    <source>
        <dbReference type="EMBL" id="CUU07721.1"/>
    </source>
</evidence>
<accession>A0A0N7MNK6</accession>
<accession>A0A0P1M442</accession>
<dbReference type="PANTHER" id="PTHR36394:SF1">
    <property type="entry name" value="OS01G0277700 PROTEIN"/>
    <property type="match status" value="1"/>
</dbReference>
<feature type="transmembrane region" description="Helical" evidence="1">
    <location>
        <begin position="86"/>
        <end position="103"/>
    </location>
</feature>
<sequence>MYDVSFLTLMISTASIAFLHALAPDHWLPFIMIGRAQKWSIKKLIFVAFIAGIGHVGSSVLLGLLGLFIGMELSKLEGLEALRGEVGLWLLIGFGVAYAIWGLKHARHPHKHEIVDEKILNKKVVTVWTLFAIFVLGPCEPLIPLFFISLKFKLAGILTVVIVFSVVTWLMMIGQALIGYLGIRLINFERLERYSHTIAGVVIALTGIFILISGI</sequence>
<accession>A0A0P1LML8</accession>
<keyword evidence="1" id="KW-0472">Membrane</keyword>
<dbReference type="STRING" id="1633631.GCA_001442925_01872"/>
<accession>A0A0P1MFX6</accession>
<evidence type="ECO:0000313" key="4">
    <source>
        <dbReference type="Proteomes" id="UP000182011"/>
    </source>
</evidence>
<feature type="transmembrane region" description="Helical" evidence="1">
    <location>
        <begin position="194"/>
        <end position="212"/>
    </location>
</feature>
<feature type="transmembrane region" description="Helical" evidence="1">
    <location>
        <begin position="6"/>
        <end position="23"/>
    </location>
</feature>
<keyword evidence="1" id="KW-0812">Transmembrane</keyword>
<feature type="transmembrane region" description="Helical" evidence="1">
    <location>
        <begin position="154"/>
        <end position="182"/>
    </location>
</feature>
<accession>A0A0P1N0K9</accession>
<keyword evidence="1" id="KW-1133">Transmembrane helix</keyword>
<feature type="transmembrane region" description="Helical" evidence="1">
    <location>
        <begin position="124"/>
        <end position="148"/>
    </location>
</feature>
<evidence type="ECO:0000256" key="1">
    <source>
        <dbReference type="SAM" id="Phobius"/>
    </source>
</evidence>
<accession>A0A0N7MSI3</accession>
<reference evidence="3 4" key="2">
    <citation type="submission" date="2015-11" db="EMBL/GenBank/DDBJ databases">
        <authorList>
            <person name="Zhang Y."/>
            <person name="Guo Z."/>
        </authorList>
    </citation>
    <scope>NUCLEOTIDE SEQUENCE [LARGE SCALE GENOMIC DNA]</scope>
    <source>
        <strain evidence="3">JGI-4</strain>
    </source>
</reference>
<evidence type="ECO:0000313" key="5">
    <source>
        <dbReference type="Proteomes" id="UP000182200"/>
    </source>
</evidence>
<keyword evidence="5" id="KW-1185">Reference proteome</keyword>
<accession>A0A0P1P1J1</accession>
<dbReference type="EMBL" id="FAOP01000007">
    <property type="protein sequence ID" value="CUU07721.1"/>
    <property type="molecule type" value="Genomic_DNA"/>
</dbReference>
<protein>
    <recommendedName>
        <fullName evidence="6">Urease accessory protein UreH-like transmembrane domain-containing protein</fullName>
    </recommendedName>
</protein>
<accession>A0A0S4NA12</accession>
<accession>A0A0P1MGF7</accession>
<dbReference type="EMBL" id="CZVI01000006">
    <property type="protein sequence ID" value="CUS82892.1"/>
    <property type="molecule type" value="Genomic_DNA"/>
</dbReference>
<organism evidence="3 4">
    <name type="scientific">Candidatus Kryptonium thompsonii</name>
    <dbReference type="NCBI Taxonomy" id="1633631"/>
    <lineage>
        <taxon>Bacteria</taxon>
        <taxon>Pseudomonadati</taxon>
        <taxon>Candidatus Kryptoniota</taxon>
        <taxon>Candidatus Kryptonium</taxon>
    </lineage>
</organism>
<dbReference type="Proteomes" id="UP000182200">
    <property type="component" value="Unassembled WGS sequence"/>
</dbReference>